<evidence type="ECO:0000313" key="7">
    <source>
        <dbReference type="EMBL" id="GAA4792578.1"/>
    </source>
</evidence>
<sequence length="334" mass="35619">MKQNSFSLIAVTTVLALALAGCGANTASSESSADTSASSSAQTAQEITITDNYGEVTVSQPVQKVASTDNRTFEVLDAWGIDLVAAPVPLIPSTVENYKNNPDITDIGTHREPNLELLAAEEPDLIINGQRFTDHYEEIKTLNPQAAIIELEPREGEPLEAELKRQVTTLGEVFGKQTEAEQLIADFDAALKRAKDAYDGESTVMAVNVSGGEIGFIAPSKGRTYGPIFDLLDLKPALEVNDSSDNHQGDDISVEAIAEANPDWLFVLDRDAGVSSVESAEPAADVIAANAALANVTAVSKGNLQYAPKDTYTNESIITYTEILNDIADKFEAA</sequence>
<name>A0ABP9BAK3_9MICC</name>
<evidence type="ECO:0000256" key="5">
    <source>
        <dbReference type="SAM" id="SignalP"/>
    </source>
</evidence>
<feature type="signal peptide" evidence="5">
    <location>
        <begin position="1"/>
        <end position="26"/>
    </location>
</feature>
<evidence type="ECO:0000256" key="2">
    <source>
        <dbReference type="ARBA" id="ARBA00008814"/>
    </source>
</evidence>
<dbReference type="EMBL" id="BAABKP010000001">
    <property type="protein sequence ID" value="GAA4792578.1"/>
    <property type="molecule type" value="Genomic_DNA"/>
</dbReference>
<evidence type="ECO:0000256" key="1">
    <source>
        <dbReference type="ARBA" id="ARBA00004196"/>
    </source>
</evidence>
<dbReference type="PROSITE" id="PS51257">
    <property type="entry name" value="PROKAR_LIPOPROTEIN"/>
    <property type="match status" value="1"/>
</dbReference>
<feature type="chain" id="PRO_5047286274" evidence="5">
    <location>
        <begin position="27"/>
        <end position="334"/>
    </location>
</feature>
<keyword evidence="3" id="KW-0813">Transport</keyword>
<keyword evidence="4 5" id="KW-0732">Signal</keyword>
<dbReference type="PANTHER" id="PTHR30532:SF28">
    <property type="entry name" value="PETROBACTIN-BINDING PROTEIN YCLQ"/>
    <property type="match status" value="1"/>
</dbReference>
<gene>
    <name evidence="7" type="ORF">GCM10023352_08870</name>
</gene>
<reference evidence="8" key="1">
    <citation type="journal article" date="2019" name="Int. J. Syst. Evol. Microbiol.">
        <title>The Global Catalogue of Microorganisms (GCM) 10K type strain sequencing project: providing services to taxonomists for standard genome sequencing and annotation.</title>
        <authorList>
            <consortium name="The Broad Institute Genomics Platform"/>
            <consortium name="The Broad Institute Genome Sequencing Center for Infectious Disease"/>
            <person name="Wu L."/>
            <person name="Ma J."/>
        </authorList>
    </citation>
    <scope>NUCLEOTIDE SEQUENCE [LARGE SCALE GENOMIC DNA]</scope>
    <source>
        <strain evidence="8">JCM 18541</strain>
    </source>
</reference>
<evidence type="ECO:0000313" key="8">
    <source>
        <dbReference type="Proteomes" id="UP001500187"/>
    </source>
</evidence>
<dbReference type="Proteomes" id="UP001500187">
    <property type="component" value="Unassembled WGS sequence"/>
</dbReference>
<evidence type="ECO:0000256" key="3">
    <source>
        <dbReference type="ARBA" id="ARBA00022448"/>
    </source>
</evidence>
<feature type="domain" description="Fe/B12 periplasmic-binding" evidence="6">
    <location>
        <begin position="64"/>
        <end position="334"/>
    </location>
</feature>
<dbReference type="PANTHER" id="PTHR30532">
    <property type="entry name" value="IRON III DICITRATE-BINDING PERIPLASMIC PROTEIN"/>
    <property type="match status" value="1"/>
</dbReference>
<comment type="similarity">
    <text evidence="2">Belongs to the bacterial solute-binding protein 8 family.</text>
</comment>
<dbReference type="InterPro" id="IPR002491">
    <property type="entry name" value="ABC_transptr_periplasmic_BD"/>
</dbReference>
<evidence type="ECO:0000256" key="4">
    <source>
        <dbReference type="ARBA" id="ARBA00022729"/>
    </source>
</evidence>
<comment type="subcellular location">
    <subcellularLocation>
        <location evidence="1">Cell envelope</location>
    </subcellularLocation>
</comment>
<evidence type="ECO:0000259" key="6">
    <source>
        <dbReference type="PROSITE" id="PS50983"/>
    </source>
</evidence>
<organism evidence="7 8">
    <name type="scientific">Rothia endophytica</name>
    <dbReference type="NCBI Taxonomy" id="1324766"/>
    <lineage>
        <taxon>Bacteria</taxon>
        <taxon>Bacillati</taxon>
        <taxon>Actinomycetota</taxon>
        <taxon>Actinomycetes</taxon>
        <taxon>Micrococcales</taxon>
        <taxon>Micrococcaceae</taxon>
        <taxon>Rothia</taxon>
    </lineage>
</organism>
<dbReference type="RefSeq" id="WP_345445088.1">
    <property type="nucleotide sequence ID" value="NZ_BAABKP010000001.1"/>
</dbReference>
<keyword evidence="8" id="KW-1185">Reference proteome</keyword>
<dbReference type="Pfam" id="PF01497">
    <property type="entry name" value="Peripla_BP_2"/>
    <property type="match status" value="1"/>
</dbReference>
<accession>A0ABP9BAK3</accession>
<dbReference type="PROSITE" id="PS50983">
    <property type="entry name" value="FE_B12_PBP"/>
    <property type="match status" value="1"/>
</dbReference>
<dbReference type="InterPro" id="IPR051313">
    <property type="entry name" value="Bact_iron-sidero_bind"/>
</dbReference>
<proteinExistence type="inferred from homology"/>
<protein>
    <submittedName>
        <fullName evidence="7">ABC transporter substrate-binding protein</fullName>
    </submittedName>
</protein>
<dbReference type="Gene3D" id="3.40.50.1980">
    <property type="entry name" value="Nitrogenase molybdenum iron protein domain"/>
    <property type="match status" value="2"/>
</dbReference>
<comment type="caution">
    <text evidence="7">The sequence shown here is derived from an EMBL/GenBank/DDBJ whole genome shotgun (WGS) entry which is preliminary data.</text>
</comment>
<dbReference type="SUPFAM" id="SSF53807">
    <property type="entry name" value="Helical backbone' metal receptor"/>
    <property type="match status" value="1"/>
</dbReference>